<keyword evidence="3" id="KW-0479">Metal-binding</keyword>
<comment type="cofactor">
    <cofactor evidence="1">
        <name>Mn(2+)</name>
        <dbReference type="ChEBI" id="CHEBI:29035"/>
    </cofactor>
</comment>
<dbReference type="PANTHER" id="PTHR12992">
    <property type="entry name" value="NUDIX HYDROLASE"/>
    <property type="match status" value="1"/>
</dbReference>
<sequence>MSGTTGENSDVARLRRAVRGLDDPPRTGAWNAEELANLPVPPPVRAAAVLVPFVRRADTLSVLFTRRTAHLRNHAGQISFPGGGVEAGDRDVVAAALRETDEETGIAPDLVEPFGYLDVLATVSGYHVTPVAGFVDGGYSLRLDEHEVDEAFEVPLAYILEPGHLHREAFLWNGLERDIFAIQWQSHRIWGATAAILKNLLDRLEHAA</sequence>
<evidence type="ECO:0000256" key="2">
    <source>
        <dbReference type="ARBA" id="ARBA00001946"/>
    </source>
</evidence>
<name>A0ABV9QYX2_9GAMM</name>
<dbReference type="NCBIfam" id="NF007980">
    <property type="entry name" value="PRK10707.1"/>
    <property type="match status" value="1"/>
</dbReference>
<evidence type="ECO:0000259" key="7">
    <source>
        <dbReference type="PROSITE" id="PS51462"/>
    </source>
</evidence>
<proteinExistence type="predicted"/>
<dbReference type="InterPro" id="IPR015797">
    <property type="entry name" value="NUDIX_hydrolase-like_dom_sf"/>
</dbReference>
<dbReference type="EMBL" id="JBHSHD010000016">
    <property type="protein sequence ID" value="MFC4822311.1"/>
    <property type="molecule type" value="Genomic_DNA"/>
</dbReference>
<evidence type="ECO:0000256" key="4">
    <source>
        <dbReference type="ARBA" id="ARBA00022801"/>
    </source>
</evidence>
<evidence type="ECO:0000256" key="6">
    <source>
        <dbReference type="ARBA" id="ARBA00023211"/>
    </source>
</evidence>
<dbReference type="InterPro" id="IPR045121">
    <property type="entry name" value="CoAse"/>
</dbReference>
<dbReference type="Pfam" id="PF00293">
    <property type="entry name" value="NUDIX"/>
    <property type="match status" value="1"/>
</dbReference>
<evidence type="ECO:0000256" key="5">
    <source>
        <dbReference type="ARBA" id="ARBA00022842"/>
    </source>
</evidence>
<evidence type="ECO:0000313" key="9">
    <source>
        <dbReference type="Proteomes" id="UP001595886"/>
    </source>
</evidence>
<dbReference type="PROSITE" id="PS51462">
    <property type="entry name" value="NUDIX"/>
    <property type="match status" value="1"/>
</dbReference>
<keyword evidence="6" id="KW-0464">Manganese</keyword>
<feature type="domain" description="Nudix hydrolase" evidence="7">
    <location>
        <begin position="43"/>
        <end position="176"/>
    </location>
</feature>
<protein>
    <submittedName>
        <fullName evidence="8">CoA pyrophosphatase</fullName>
    </submittedName>
</protein>
<comment type="caution">
    <text evidence="8">The sequence shown here is derived from an EMBL/GenBank/DDBJ whole genome shotgun (WGS) entry which is preliminary data.</text>
</comment>
<dbReference type="PANTHER" id="PTHR12992:SF11">
    <property type="entry name" value="MITOCHONDRIAL COENZYME A DIPHOSPHATASE NUDT8"/>
    <property type="match status" value="1"/>
</dbReference>
<dbReference type="Proteomes" id="UP001595886">
    <property type="component" value="Unassembled WGS sequence"/>
</dbReference>
<evidence type="ECO:0000256" key="3">
    <source>
        <dbReference type="ARBA" id="ARBA00022723"/>
    </source>
</evidence>
<keyword evidence="9" id="KW-1185">Reference proteome</keyword>
<dbReference type="Gene3D" id="3.90.79.10">
    <property type="entry name" value="Nucleoside Triphosphate Pyrophosphohydrolase"/>
    <property type="match status" value="1"/>
</dbReference>
<keyword evidence="5" id="KW-0460">Magnesium</keyword>
<reference evidence="9" key="1">
    <citation type="journal article" date="2019" name="Int. J. Syst. Evol. Microbiol.">
        <title>The Global Catalogue of Microorganisms (GCM) 10K type strain sequencing project: providing services to taxonomists for standard genome sequencing and annotation.</title>
        <authorList>
            <consortium name="The Broad Institute Genomics Platform"/>
            <consortium name="The Broad Institute Genome Sequencing Center for Infectious Disease"/>
            <person name="Wu L."/>
            <person name="Ma J."/>
        </authorList>
    </citation>
    <scope>NUCLEOTIDE SEQUENCE [LARGE SCALE GENOMIC DNA]</scope>
    <source>
        <strain evidence="9">CCUG 30340</strain>
    </source>
</reference>
<evidence type="ECO:0000313" key="8">
    <source>
        <dbReference type="EMBL" id="MFC4822311.1"/>
    </source>
</evidence>
<dbReference type="CDD" id="cd03426">
    <property type="entry name" value="NUDIX_CoAse_Nudt7"/>
    <property type="match status" value="1"/>
</dbReference>
<dbReference type="RefSeq" id="WP_380022590.1">
    <property type="nucleotide sequence ID" value="NZ_JBHSHD010000016.1"/>
</dbReference>
<accession>A0ABV9QYX2</accession>
<dbReference type="SUPFAM" id="SSF55811">
    <property type="entry name" value="Nudix"/>
    <property type="match status" value="1"/>
</dbReference>
<comment type="cofactor">
    <cofactor evidence="2">
        <name>Mg(2+)</name>
        <dbReference type="ChEBI" id="CHEBI:18420"/>
    </cofactor>
</comment>
<evidence type="ECO:0000256" key="1">
    <source>
        <dbReference type="ARBA" id="ARBA00001936"/>
    </source>
</evidence>
<dbReference type="InterPro" id="IPR000086">
    <property type="entry name" value="NUDIX_hydrolase_dom"/>
</dbReference>
<keyword evidence="4" id="KW-0378">Hydrolase</keyword>
<gene>
    <name evidence="8" type="ORF">ACFO6Q_18445</name>
</gene>
<organism evidence="8 9">
    <name type="scientific">Dokdonella ginsengisoli</name>
    <dbReference type="NCBI Taxonomy" id="363846"/>
    <lineage>
        <taxon>Bacteria</taxon>
        <taxon>Pseudomonadati</taxon>
        <taxon>Pseudomonadota</taxon>
        <taxon>Gammaproteobacteria</taxon>
        <taxon>Lysobacterales</taxon>
        <taxon>Rhodanobacteraceae</taxon>
        <taxon>Dokdonella</taxon>
    </lineage>
</organism>